<reference evidence="4 5" key="1">
    <citation type="journal article" date="2016" name="Nat. Commun.">
        <title>Thousands of microbial genomes shed light on interconnected biogeochemical processes in an aquifer system.</title>
        <authorList>
            <person name="Anantharaman K."/>
            <person name="Brown C.T."/>
            <person name="Hug L.A."/>
            <person name="Sharon I."/>
            <person name="Castelle C.J."/>
            <person name="Probst A.J."/>
            <person name="Thomas B.C."/>
            <person name="Singh A."/>
            <person name="Wilkins M.J."/>
            <person name="Karaoz U."/>
            <person name="Brodie E.L."/>
            <person name="Williams K.H."/>
            <person name="Hubbard S.S."/>
            <person name="Banfield J.F."/>
        </authorList>
    </citation>
    <scope>NUCLEOTIDE SEQUENCE [LARGE SCALE GENOMIC DNA]</scope>
</reference>
<keyword evidence="2" id="KW-0812">Transmembrane</keyword>
<feature type="domain" description="ABC-type uncharacterised transport system" evidence="3">
    <location>
        <begin position="104"/>
        <end position="391"/>
    </location>
</feature>
<dbReference type="EMBL" id="MGDD01000257">
    <property type="protein sequence ID" value="OGL43707.1"/>
    <property type="molecule type" value="Genomic_DNA"/>
</dbReference>
<dbReference type="AlphaFoldDB" id="A0A1F7RS35"/>
<feature type="coiled-coil region" evidence="1">
    <location>
        <begin position="432"/>
        <end position="489"/>
    </location>
</feature>
<evidence type="ECO:0000313" key="5">
    <source>
        <dbReference type="Proteomes" id="UP000179266"/>
    </source>
</evidence>
<dbReference type="InterPro" id="IPR019196">
    <property type="entry name" value="ABC_transp_unknown"/>
</dbReference>
<accession>A0A1F7RS35</accession>
<keyword evidence="1" id="KW-0175">Coiled coil</keyword>
<keyword evidence="2" id="KW-0472">Membrane</keyword>
<evidence type="ECO:0000256" key="1">
    <source>
        <dbReference type="SAM" id="Coils"/>
    </source>
</evidence>
<gene>
    <name evidence="4" type="ORF">A2161_13360</name>
</gene>
<name>A0A1F7RS35_9BACT</name>
<organism evidence="4 5">
    <name type="scientific">Candidatus Schekmanbacteria bacterium RBG_13_48_7</name>
    <dbReference type="NCBI Taxonomy" id="1817878"/>
    <lineage>
        <taxon>Bacteria</taxon>
        <taxon>Candidatus Schekmaniibacteriota</taxon>
    </lineage>
</organism>
<evidence type="ECO:0000256" key="2">
    <source>
        <dbReference type="SAM" id="Phobius"/>
    </source>
</evidence>
<sequence>LKEFASYSSNLNLEVIDPKPDSDEEELAVKYGITSATTGDTDPFYMGVAVLYHDKIYNIPFFDPRKEMFLEYEIASLLSKLKETGGKKILGILAGFEVEPPQMPPQMSEQQPENNWLFVQELEKIYEKKILPAESDEIPGDVSVLLVLHPKGITEKTEYAIEQYILKGEKTVLVVDPSARSLPMENSKFAQYGVQESSSSDLTRVFRMLDIEYSPTKVVVDPEHATRVNSPSGPMQYPYWLSLNEACFNKEIIMTNQLNSALFIEPGFFKPKTDSKCSYISLINTSNNSGTLDAQQLTFMSPKDFDNYQKDNESLSLAGIVKGKFKATFTGKPDESSYSGNHILEASDENSVLLIADVDFLNNRFSVRQLSFFGRTMLQPINQNITLISNALDYISGGSELISIRSKGSFNRPFDRVKEIEKNAQTKWYNVEKELTEKIQSLQQKLNELQQAKTKDNQVVLTQEQQDEINNFKIEQMNAKKKRREVRKNLRQDIERLGSILTAVNMTIMPVIVLFTGLYIYNRRSHGKKIFKGRHENA</sequence>
<protein>
    <recommendedName>
        <fullName evidence="3">ABC-type uncharacterized transport system domain-containing protein</fullName>
    </recommendedName>
</protein>
<comment type="caution">
    <text evidence="4">The sequence shown here is derived from an EMBL/GenBank/DDBJ whole genome shotgun (WGS) entry which is preliminary data.</text>
</comment>
<dbReference type="Proteomes" id="UP000179266">
    <property type="component" value="Unassembled WGS sequence"/>
</dbReference>
<proteinExistence type="predicted"/>
<keyword evidence="2" id="KW-1133">Transmembrane helix</keyword>
<feature type="transmembrane region" description="Helical" evidence="2">
    <location>
        <begin position="497"/>
        <end position="521"/>
    </location>
</feature>
<dbReference type="Pfam" id="PF09822">
    <property type="entry name" value="ABC_transp_aux"/>
    <property type="match status" value="1"/>
</dbReference>
<evidence type="ECO:0000259" key="3">
    <source>
        <dbReference type="Pfam" id="PF09822"/>
    </source>
</evidence>
<evidence type="ECO:0000313" key="4">
    <source>
        <dbReference type="EMBL" id="OGL43707.1"/>
    </source>
</evidence>
<feature type="non-terminal residue" evidence="4">
    <location>
        <position position="1"/>
    </location>
</feature>